<evidence type="ECO:0000259" key="2">
    <source>
        <dbReference type="PROSITE" id="PS50994"/>
    </source>
</evidence>
<organism evidence="3 4">
    <name type="scientific">Bradyrhizobium iriomotense</name>
    <dbReference type="NCBI Taxonomy" id="441950"/>
    <lineage>
        <taxon>Bacteria</taxon>
        <taxon>Pseudomonadati</taxon>
        <taxon>Pseudomonadota</taxon>
        <taxon>Alphaproteobacteria</taxon>
        <taxon>Hyphomicrobiales</taxon>
        <taxon>Nitrobacteraceae</taxon>
        <taxon>Bradyrhizobium</taxon>
    </lineage>
</organism>
<dbReference type="EMBL" id="BSOW01000002">
    <property type="protein sequence ID" value="GLR84057.1"/>
    <property type="molecule type" value="Genomic_DNA"/>
</dbReference>
<dbReference type="RefSeq" id="WP_284261268.1">
    <property type="nucleotide sequence ID" value="NZ_BSOW01000002.1"/>
</dbReference>
<evidence type="ECO:0000313" key="3">
    <source>
        <dbReference type="EMBL" id="GLR84057.1"/>
    </source>
</evidence>
<dbReference type="Gene3D" id="3.30.420.10">
    <property type="entry name" value="Ribonuclease H-like superfamily/Ribonuclease H"/>
    <property type="match status" value="1"/>
</dbReference>
<keyword evidence="4" id="KW-1185">Reference proteome</keyword>
<reference evidence="4" key="1">
    <citation type="journal article" date="2019" name="Int. J. Syst. Evol. Microbiol.">
        <title>The Global Catalogue of Microorganisms (GCM) 10K type strain sequencing project: providing services to taxonomists for standard genome sequencing and annotation.</title>
        <authorList>
            <consortium name="The Broad Institute Genomics Platform"/>
            <consortium name="The Broad Institute Genome Sequencing Center for Infectious Disease"/>
            <person name="Wu L."/>
            <person name="Ma J."/>
        </authorList>
    </citation>
    <scope>NUCLEOTIDE SEQUENCE [LARGE SCALE GENOMIC DNA]</scope>
    <source>
        <strain evidence="4">NBRC 102520</strain>
    </source>
</reference>
<comment type="caution">
    <text evidence="3">The sequence shown here is derived from an EMBL/GenBank/DDBJ whole genome shotgun (WGS) entry which is preliminary data.</text>
</comment>
<dbReference type="SUPFAM" id="SSF53098">
    <property type="entry name" value="Ribonuclease H-like"/>
    <property type="match status" value="1"/>
</dbReference>
<dbReference type="InterPro" id="IPR015378">
    <property type="entry name" value="Transposase-like_Mu_C"/>
</dbReference>
<dbReference type="PROSITE" id="PS50994">
    <property type="entry name" value="INTEGRASE"/>
    <property type="match status" value="1"/>
</dbReference>
<proteinExistence type="predicted"/>
<feature type="region of interest" description="Disordered" evidence="1">
    <location>
        <begin position="646"/>
        <end position="807"/>
    </location>
</feature>
<feature type="compositionally biased region" description="Basic and acidic residues" evidence="1">
    <location>
        <begin position="648"/>
        <end position="663"/>
    </location>
</feature>
<gene>
    <name evidence="3" type="ORF">GCM10007857_07670</name>
</gene>
<feature type="domain" description="Integrase catalytic" evidence="2">
    <location>
        <begin position="277"/>
        <end position="482"/>
    </location>
</feature>
<sequence>MNAPLIRLNKGDAVVIDGVWYEEKLRTTGSLTLAPIGGEVARTFTAEELADLYFDPAGRMKIVRASSAALEDELAETVSRPFESFTPDQQTEMLKRLDYVKACDRFFPSRRYSKRPDGGYAKIARMVARYRRLVWAKAEACHPHSLRLEKVSGSTLRDWYGRWIRSGRMLGALAPLTHLKGNRTSQLDPAVEVIIGQYVREKWLTLERPPLTVVHQMICRQIELVNSERNSGSLVEPSEMAVRRWIEKNLDRYEITFYRRGRKQADHEARLTKRAPVATRPLQIVEFDDTPLDIVIVDDNGKPRGRAYLTAGICLATGMITGWYIGTEAPSWSTVMQSLRMAVLKKDKKELDECGAESPYPVYGLPEMIKVDNGPAYRSQSMVAAAGQLQFELRLVPVGKPQLKGKVERFFGEVARDFLSLTPGRKFANIQERGDYDSEGYARFTLRDVRRMFMRWVVDIYHNRPNSRTFGQTPLERWRSLSGYGVRLPPEAIDLAPLIGLIVNRTMVAEGITFMGLQYSGPALKDLRKRGHLGQEWMVKIDPLDISRVLVLDDRKKRWVAVPCVHPELIEGLTLQMWMDVVSSARDQTEQGKRVRRSTLLKAREYLMRKARQAGNKPRGKITEKEYRWMQERLDDPDFDISMELDGSVEKTGKPRTPKEAASARRKKRRSTQPPVSTDLDPSLSEPASSAKGHPLAQRELPSAAVTAREREMAEDIADLEESEQLHAFRKESARRNEEFSTEAGASVGVCATPDRAQEPAEELAPPLAPDDEPLNSLKTGTQEPRGSEATPRRRLVNENDDDLFGD</sequence>
<protein>
    <recommendedName>
        <fullName evidence="2">Integrase catalytic domain-containing protein</fullName>
    </recommendedName>
</protein>
<evidence type="ECO:0000256" key="1">
    <source>
        <dbReference type="SAM" id="MobiDB-lite"/>
    </source>
</evidence>
<dbReference type="Pfam" id="PF09299">
    <property type="entry name" value="Mu-transpos_C"/>
    <property type="match status" value="1"/>
</dbReference>
<accession>A0ABQ6AP69</accession>
<evidence type="ECO:0000313" key="4">
    <source>
        <dbReference type="Proteomes" id="UP001156905"/>
    </source>
</evidence>
<feature type="compositionally biased region" description="Basic and acidic residues" evidence="1">
    <location>
        <begin position="724"/>
        <end position="739"/>
    </location>
</feature>
<dbReference type="Proteomes" id="UP001156905">
    <property type="component" value="Unassembled WGS sequence"/>
</dbReference>
<dbReference type="InterPro" id="IPR012337">
    <property type="entry name" value="RNaseH-like_sf"/>
</dbReference>
<name>A0ABQ6AP69_9BRAD</name>
<dbReference type="PANTHER" id="PTHR35004:SF6">
    <property type="entry name" value="TRANSPOSASE"/>
    <property type="match status" value="1"/>
</dbReference>
<dbReference type="InterPro" id="IPR001584">
    <property type="entry name" value="Integrase_cat-core"/>
</dbReference>
<dbReference type="PANTHER" id="PTHR35004">
    <property type="entry name" value="TRANSPOSASE RV3428C-RELATED"/>
    <property type="match status" value="1"/>
</dbReference>
<dbReference type="InterPro" id="IPR036397">
    <property type="entry name" value="RNaseH_sf"/>
</dbReference>